<reference evidence="1 2" key="1">
    <citation type="submission" date="2019-04" db="EMBL/GenBank/DDBJ databases">
        <title>Nine Novel Phages from a Plateau Lake in Southwest China Provide Insights into Aeromonas Phage Diversity.</title>
        <authorList>
            <person name="Xiao W."/>
            <person name="Bai M."/>
            <person name="Wang Y."/>
            <person name="Cui X."/>
        </authorList>
    </citation>
    <scope>NUCLEOTIDE SEQUENCE [LARGE SCALE GENOMIC DNA]</scope>
</reference>
<gene>
    <name evidence="1" type="ORF">2L372D_201</name>
</gene>
<evidence type="ECO:0000313" key="1">
    <source>
        <dbReference type="EMBL" id="QDB74115.1"/>
    </source>
</evidence>
<sequence length="136" mass="15967">MQEQNNIEDVKSSLISQYVEEFAPDYIEQQLDSENAILEVFEQLMKTNHKNSNEYKNAKVEFDKQTKVLDYFGSEAFKELYKQSYKEKLDVLTLEEVEYLYMQQRLIKKVRDVSIEMNEMVCTLAENVGGDTVLNA</sequence>
<accession>A0A4Y5TYM7</accession>
<evidence type="ECO:0000313" key="2">
    <source>
        <dbReference type="Proteomes" id="UP000316128"/>
    </source>
</evidence>
<keyword evidence="2" id="KW-1185">Reference proteome</keyword>
<protein>
    <submittedName>
        <fullName evidence="1">Uncharacterized protein</fullName>
    </submittedName>
</protein>
<organism evidence="1 2">
    <name type="scientific">Aeromonas phage 2L372D</name>
    <dbReference type="NCBI Taxonomy" id="2588097"/>
    <lineage>
        <taxon>Viruses</taxon>
        <taxon>Duplodnaviria</taxon>
        <taxon>Heunggongvirae</taxon>
        <taxon>Uroviricota</taxon>
        <taxon>Caudoviricetes</taxon>
        <taxon>Plateaulakevirus</taxon>
        <taxon>Plateaulakevirus pv2L372D</taxon>
    </lineage>
</organism>
<name>A0A4Y5TYM7_9CAUD</name>
<proteinExistence type="predicted"/>
<dbReference type="EMBL" id="MK804893">
    <property type="protein sequence ID" value="QDB74115.1"/>
    <property type="molecule type" value="Genomic_DNA"/>
</dbReference>
<dbReference type="Proteomes" id="UP000316128">
    <property type="component" value="Segment"/>
</dbReference>